<evidence type="ECO:0000256" key="16">
    <source>
        <dbReference type="ARBA" id="ARBA00054974"/>
    </source>
</evidence>
<evidence type="ECO:0000256" key="18">
    <source>
        <dbReference type="PIRSR" id="PIRSR622312-50"/>
    </source>
</evidence>
<dbReference type="InterPro" id="IPR010996">
    <property type="entry name" value="HHH_MUS81"/>
</dbReference>
<dbReference type="Gene3D" id="3.30.210.10">
    <property type="entry name" value="DNA polymerase, thumb domain"/>
    <property type="match status" value="1"/>
</dbReference>
<dbReference type="InterPro" id="IPR037160">
    <property type="entry name" value="DNA_Pol_thumb_sf"/>
</dbReference>
<dbReference type="InterPro" id="IPR018944">
    <property type="entry name" value="DNA_pol_lambd_fingers_domain"/>
</dbReference>
<keyword evidence="8" id="KW-0479">Metal-binding</keyword>
<evidence type="ECO:0000256" key="5">
    <source>
        <dbReference type="ARBA" id="ARBA00022679"/>
    </source>
</evidence>
<dbReference type="InterPro" id="IPR022312">
    <property type="entry name" value="DNA_pol_X"/>
</dbReference>
<evidence type="ECO:0000256" key="3">
    <source>
        <dbReference type="ARBA" id="ARBA00008323"/>
    </source>
</evidence>
<dbReference type="InterPro" id="IPR036420">
    <property type="entry name" value="BRCT_dom_sf"/>
</dbReference>
<sequence>MKRNINRSTTSRKKRKYEETALREKRDSLPVINFLEGLKIHVHVANFGAGRLKIFEKQIEKYGGELIRDLPISSGEITHIVFEESIDAEKLKKLVIPAHFPNAHFVRCTWLSLSVKNKTREHVVGHEIETGAEKLKGIDSKSTLVIAGCSKNVNSSNHTSLDVNAGNVQPCHCSIECSSGSTRSLQILPENNLEACDKSAHGEQVSHNLVNEGDRLLAPPSEEKCVTNSKLRNFKVKWESNESLTESNKTKYGGERLEPENHENLLKKSTPQGPLNKDKGSTNVKAFSKQLQSKFVCSQPSTSHSKGFNSHITKELEKLAAAYKSKNDTWRAVGYQKAISAIRNYSKEITSREEALGIRGVGARLADKVSEIIESGKLRKVAEVCEDDEAKTLQLFMGVWGAGPTTAKNWYIQGFRTLDDLQTKATLTRHQQIGLKHYSDINSRIPREEVAEIENYVREAALTIKEGLIVMVCGSYRRGKPTCGDVDVLITHPDGQSHTNLFKSVLKKLHENGFLTDDLVTQEDNGNQQKYLGVCKLPGAHKKHRRLDVIVVPYAEYAPATMYFTGSAHFNRSMRLLATKMGMSLSEHGLRAGVVRQGREKLTEGYLLDTPSEESIFAHLGLEYRSPQERDH</sequence>
<comment type="caution">
    <text evidence="22">The sequence shown here is derived from an EMBL/GenBank/DDBJ whole genome shotgun (WGS) entry which is preliminary data.</text>
</comment>
<keyword evidence="13" id="KW-0456">Lyase</keyword>
<dbReference type="SUPFAM" id="SSF47802">
    <property type="entry name" value="DNA polymerase beta, N-terminal domain-like"/>
    <property type="match status" value="1"/>
</dbReference>
<dbReference type="SUPFAM" id="SSF81585">
    <property type="entry name" value="PsbU/PolX domain-like"/>
    <property type="match status" value="1"/>
</dbReference>
<comment type="function">
    <text evidence="16">DNA polymerase that functions in several pathways of DNA repair. Involved in base excision repair (BER) responsible for repair of lesions that give rise to abasic (AP) sites in DNA. Also contributes to DNA double-strand break repair by non-homologous end joining and homologous recombination. Has both template-dependent and template-independent (terminal transferase) DNA polymerase activities. Also has a 5'-deoxyribose-5-phosphate lyase (dRP lyase) activity.</text>
</comment>
<evidence type="ECO:0000256" key="19">
    <source>
        <dbReference type="RuleBase" id="RU366014"/>
    </source>
</evidence>
<keyword evidence="4" id="KW-0237">DNA synthesis</keyword>
<dbReference type="Gene3D" id="3.40.50.10190">
    <property type="entry name" value="BRCT domain"/>
    <property type="match status" value="1"/>
</dbReference>
<dbReference type="InterPro" id="IPR001357">
    <property type="entry name" value="BRCT_dom"/>
</dbReference>
<dbReference type="InterPro" id="IPR029398">
    <property type="entry name" value="PolB_thumb"/>
</dbReference>
<keyword evidence="14 19" id="KW-0539">Nucleus</keyword>
<evidence type="ECO:0000259" key="21">
    <source>
        <dbReference type="PROSITE" id="PS50172"/>
    </source>
</evidence>
<dbReference type="PROSITE" id="PS50172">
    <property type="entry name" value="BRCT"/>
    <property type="match status" value="1"/>
</dbReference>
<keyword evidence="11" id="KW-0238">DNA-binding</keyword>
<dbReference type="PANTHER" id="PTHR11276">
    <property type="entry name" value="DNA POLYMERASE TYPE-X FAMILY MEMBER"/>
    <property type="match status" value="1"/>
</dbReference>
<comment type="function">
    <text evidence="19">DNA polymerase that functions in several pathways of DNA repair. Involved in base excision repair (BER) responsible for repair of lesions that give rise to abasic (AP) sites in DNA. Also contributes to DNA double-strand break repair by non-homologous end joining and homologous recombination. Has both template-dependent and template-independent (terminal transferase) DNA polymerase activities. Has also a 5'-deoxyribose-5-phosphate lyase (dRP lyase) activity.</text>
</comment>
<evidence type="ECO:0000256" key="10">
    <source>
        <dbReference type="ARBA" id="ARBA00022932"/>
    </source>
</evidence>
<dbReference type="InterPro" id="IPR028207">
    <property type="entry name" value="DNA_pol_B_palm_palm"/>
</dbReference>
<dbReference type="FunFam" id="3.30.460.10:FF:000020">
    <property type="entry name" value="DNA polymerase lambda"/>
    <property type="match status" value="1"/>
</dbReference>
<dbReference type="InterPro" id="IPR043519">
    <property type="entry name" value="NT_sf"/>
</dbReference>
<keyword evidence="6 19" id="KW-0548">Nucleotidyltransferase</keyword>
<evidence type="ECO:0000256" key="4">
    <source>
        <dbReference type="ARBA" id="ARBA00022634"/>
    </source>
</evidence>
<dbReference type="GO" id="GO:0046872">
    <property type="term" value="F:metal ion binding"/>
    <property type="evidence" value="ECO:0007669"/>
    <property type="project" value="UniProtKB-UniRule"/>
</dbReference>
<evidence type="ECO:0000256" key="14">
    <source>
        <dbReference type="ARBA" id="ARBA00023242"/>
    </source>
</evidence>
<evidence type="ECO:0000313" key="23">
    <source>
        <dbReference type="Proteomes" id="UP001381693"/>
    </source>
</evidence>
<feature type="compositionally biased region" description="Basic and acidic residues" evidence="20">
    <location>
        <begin position="248"/>
        <end position="266"/>
    </location>
</feature>
<dbReference type="PRINTS" id="PR00870">
    <property type="entry name" value="DNAPOLXBETA"/>
</dbReference>
<proteinExistence type="inferred from homology"/>
<evidence type="ECO:0000256" key="1">
    <source>
        <dbReference type="ARBA" id="ARBA00001936"/>
    </source>
</evidence>
<dbReference type="InterPro" id="IPR002054">
    <property type="entry name" value="DNA-dir_DNA_pol_X"/>
</dbReference>
<dbReference type="Gene3D" id="3.30.460.10">
    <property type="entry name" value="Beta Polymerase, domain 2"/>
    <property type="match status" value="1"/>
</dbReference>
<dbReference type="GO" id="GO:0006260">
    <property type="term" value="P:DNA replication"/>
    <property type="evidence" value="ECO:0007669"/>
    <property type="project" value="UniProtKB-KW"/>
</dbReference>
<evidence type="ECO:0000256" key="9">
    <source>
        <dbReference type="ARBA" id="ARBA00022763"/>
    </source>
</evidence>
<dbReference type="Pfam" id="PF14716">
    <property type="entry name" value="HHH_8"/>
    <property type="match status" value="1"/>
</dbReference>
<dbReference type="GO" id="GO:0005634">
    <property type="term" value="C:nucleus"/>
    <property type="evidence" value="ECO:0007669"/>
    <property type="project" value="UniProtKB-SubCell"/>
</dbReference>
<keyword evidence="5 19" id="KW-0808">Transferase</keyword>
<dbReference type="Pfam" id="PF14792">
    <property type="entry name" value="DNA_pol_B_palm"/>
    <property type="match status" value="1"/>
</dbReference>
<feature type="active site" description="Nucleophile; Schiff-base intermediate with DNA; for 5'-dRP lyase activity" evidence="18">
    <location>
        <position position="368"/>
    </location>
</feature>
<evidence type="ECO:0000256" key="2">
    <source>
        <dbReference type="ARBA" id="ARBA00004123"/>
    </source>
</evidence>
<dbReference type="PRINTS" id="PR00869">
    <property type="entry name" value="DNAPOLX"/>
</dbReference>
<comment type="similarity">
    <text evidence="3 19">Belongs to the DNA polymerase type-X family.</text>
</comment>
<dbReference type="Gene3D" id="1.10.150.110">
    <property type="entry name" value="DNA polymerase beta, N-terminal domain-like"/>
    <property type="match status" value="1"/>
</dbReference>
<organism evidence="22 23">
    <name type="scientific">Halocaridina rubra</name>
    <name type="common">Hawaiian red shrimp</name>
    <dbReference type="NCBI Taxonomy" id="373956"/>
    <lineage>
        <taxon>Eukaryota</taxon>
        <taxon>Metazoa</taxon>
        <taxon>Ecdysozoa</taxon>
        <taxon>Arthropoda</taxon>
        <taxon>Crustacea</taxon>
        <taxon>Multicrustacea</taxon>
        <taxon>Malacostraca</taxon>
        <taxon>Eumalacostraca</taxon>
        <taxon>Eucarida</taxon>
        <taxon>Decapoda</taxon>
        <taxon>Pleocyemata</taxon>
        <taxon>Caridea</taxon>
        <taxon>Atyoidea</taxon>
        <taxon>Atyidae</taxon>
        <taxon>Halocaridina</taxon>
    </lineage>
</organism>
<dbReference type="FunFam" id="1.10.150.20:FF:000010">
    <property type="entry name" value="DNA polymerase lambda"/>
    <property type="match status" value="1"/>
</dbReference>
<dbReference type="CDD" id="cd00141">
    <property type="entry name" value="NT_POLXc"/>
    <property type="match status" value="1"/>
</dbReference>
<dbReference type="InterPro" id="IPR002008">
    <property type="entry name" value="DNA_pol_X_beta-like"/>
</dbReference>
<accession>A0AAN9A143</accession>
<dbReference type="AlphaFoldDB" id="A0AAN9A143"/>
<evidence type="ECO:0000256" key="11">
    <source>
        <dbReference type="ARBA" id="ARBA00023125"/>
    </source>
</evidence>
<dbReference type="GO" id="GO:0006303">
    <property type="term" value="P:double-strand break repair via nonhomologous end joining"/>
    <property type="evidence" value="ECO:0007669"/>
    <property type="project" value="TreeGrafter"/>
</dbReference>
<evidence type="ECO:0000256" key="8">
    <source>
        <dbReference type="ARBA" id="ARBA00022723"/>
    </source>
</evidence>
<comment type="subcellular location">
    <subcellularLocation>
        <location evidence="2 19">Nucleus</location>
    </subcellularLocation>
</comment>
<dbReference type="Pfam" id="PF14791">
    <property type="entry name" value="DNA_pol_B_thumb"/>
    <property type="match status" value="1"/>
</dbReference>
<dbReference type="GO" id="GO:0003887">
    <property type="term" value="F:DNA-directed DNA polymerase activity"/>
    <property type="evidence" value="ECO:0007669"/>
    <property type="project" value="UniProtKB-UniRule"/>
</dbReference>
<name>A0AAN9A143_HALRR</name>
<dbReference type="EC" id="2.7.7.7" evidence="19"/>
<evidence type="ECO:0000256" key="12">
    <source>
        <dbReference type="ARBA" id="ARBA00023204"/>
    </source>
</evidence>
<keyword evidence="23" id="KW-1185">Reference proteome</keyword>
<dbReference type="EMBL" id="JAXCGZ010009676">
    <property type="protein sequence ID" value="KAK7076416.1"/>
    <property type="molecule type" value="Genomic_DNA"/>
</dbReference>
<protein>
    <recommendedName>
        <fullName evidence="19">DNA polymerase</fullName>
        <ecNumber evidence="19">2.7.7.7</ecNumber>
    </recommendedName>
</protein>
<dbReference type="SUPFAM" id="SSF52113">
    <property type="entry name" value="BRCT domain"/>
    <property type="match status" value="1"/>
</dbReference>
<dbReference type="FunFam" id="1.10.150.110:FF:000004">
    <property type="entry name" value="DNA polymerase lambda"/>
    <property type="match status" value="1"/>
</dbReference>
<evidence type="ECO:0000256" key="15">
    <source>
        <dbReference type="ARBA" id="ARBA00049244"/>
    </source>
</evidence>
<dbReference type="GO" id="GO:0003677">
    <property type="term" value="F:DNA binding"/>
    <property type="evidence" value="ECO:0007669"/>
    <property type="project" value="UniProtKB-UniRule"/>
</dbReference>
<dbReference type="Proteomes" id="UP001381693">
    <property type="component" value="Unassembled WGS sequence"/>
</dbReference>
<evidence type="ECO:0000256" key="20">
    <source>
        <dbReference type="SAM" id="MobiDB-lite"/>
    </source>
</evidence>
<keyword evidence="7" id="KW-0235">DNA replication</keyword>
<evidence type="ECO:0000313" key="22">
    <source>
        <dbReference type="EMBL" id="KAK7076416.1"/>
    </source>
</evidence>
<dbReference type="PROSITE" id="PS00522">
    <property type="entry name" value="DNA_POLYMERASE_X"/>
    <property type="match status" value="1"/>
</dbReference>
<comment type="subunit">
    <text evidence="17">Interacts with PCNA. Interacts with PAXX; promoting POLL recruitment to double-strand breaks (DSBs) and stimulation of the end-filling activity of POLL. Interacts with XRCC4; promoting POLL recruitment to double-strand breaks (DSBs) and stimulation of the end-filling activity of POLL. Interacts with NHEJ1/XLF; promoting POLL recruitment to double-strand breaks (DSBs) and stimulation of the end-filling activity of POLL.</text>
</comment>
<keyword evidence="9 19" id="KW-0227">DNA damage</keyword>
<dbReference type="InterPro" id="IPR019843">
    <property type="entry name" value="DNA_pol-X_BS"/>
</dbReference>
<keyword evidence="10 19" id="KW-0239">DNA-directed DNA polymerase</keyword>
<dbReference type="PANTHER" id="PTHR11276:SF28">
    <property type="entry name" value="DNA POLYMERASE LAMBDA"/>
    <property type="match status" value="1"/>
</dbReference>
<dbReference type="InterPro" id="IPR027421">
    <property type="entry name" value="DNA_pol_lamdba_lyase_dom_sf"/>
</dbReference>
<keyword evidence="12 19" id="KW-0234">DNA repair</keyword>
<evidence type="ECO:0000256" key="17">
    <source>
        <dbReference type="ARBA" id="ARBA00061803"/>
    </source>
</evidence>
<dbReference type="SMART" id="SM00483">
    <property type="entry name" value="POLXc"/>
    <property type="match status" value="1"/>
</dbReference>
<gene>
    <name evidence="22" type="ORF">SK128_014977</name>
</gene>
<dbReference type="FunFam" id="3.30.210.10:FF:000001">
    <property type="entry name" value="DNA polymerase lambda"/>
    <property type="match status" value="1"/>
</dbReference>
<dbReference type="GO" id="GO:0016829">
    <property type="term" value="F:lyase activity"/>
    <property type="evidence" value="ECO:0007669"/>
    <property type="project" value="UniProtKB-KW"/>
</dbReference>
<evidence type="ECO:0000256" key="13">
    <source>
        <dbReference type="ARBA" id="ARBA00023239"/>
    </source>
</evidence>
<evidence type="ECO:0000256" key="7">
    <source>
        <dbReference type="ARBA" id="ARBA00022705"/>
    </source>
</evidence>
<feature type="region of interest" description="Disordered" evidence="20">
    <location>
        <begin position="245"/>
        <end position="279"/>
    </location>
</feature>
<comment type="catalytic activity">
    <reaction evidence="15 19">
        <text>DNA(n) + a 2'-deoxyribonucleoside 5'-triphosphate = DNA(n+1) + diphosphate</text>
        <dbReference type="Rhea" id="RHEA:22508"/>
        <dbReference type="Rhea" id="RHEA-COMP:17339"/>
        <dbReference type="Rhea" id="RHEA-COMP:17340"/>
        <dbReference type="ChEBI" id="CHEBI:33019"/>
        <dbReference type="ChEBI" id="CHEBI:61560"/>
        <dbReference type="ChEBI" id="CHEBI:173112"/>
        <dbReference type="EC" id="2.7.7.7"/>
    </reaction>
</comment>
<dbReference type="Pfam" id="PF10391">
    <property type="entry name" value="DNA_pol_lambd_f"/>
    <property type="match status" value="1"/>
</dbReference>
<comment type="cofactor">
    <cofactor evidence="1">
        <name>Mn(2+)</name>
        <dbReference type="ChEBI" id="CHEBI:29035"/>
    </cofactor>
</comment>
<evidence type="ECO:0000256" key="6">
    <source>
        <dbReference type="ARBA" id="ARBA00022695"/>
    </source>
</evidence>
<reference evidence="22 23" key="1">
    <citation type="submission" date="2023-11" db="EMBL/GenBank/DDBJ databases">
        <title>Halocaridina rubra genome assembly.</title>
        <authorList>
            <person name="Smith C."/>
        </authorList>
    </citation>
    <scope>NUCLEOTIDE SEQUENCE [LARGE SCALE GENOMIC DNA]</scope>
    <source>
        <strain evidence="22">EP-1</strain>
        <tissue evidence="22">Whole</tissue>
    </source>
</reference>
<dbReference type="SUPFAM" id="SSF81301">
    <property type="entry name" value="Nucleotidyltransferase"/>
    <property type="match status" value="1"/>
</dbReference>
<dbReference type="Gene3D" id="1.10.150.20">
    <property type="entry name" value="5' to 3' exonuclease, C-terminal subdomain"/>
    <property type="match status" value="1"/>
</dbReference>
<feature type="domain" description="BRCT" evidence="21">
    <location>
        <begin position="30"/>
        <end position="118"/>
    </location>
</feature>